<dbReference type="EMBL" id="JBHSRG010000005">
    <property type="protein sequence ID" value="MFC6121728.1"/>
    <property type="molecule type" value="Genomic_DNA"/>
</dbReference>
<sequence>MADKVLEALGDIASKIKPLQLKVGFMEGATYPDGTSVAMVATSNEFGNPKSGSPPRPFFRNAIAQHESEWADAIARGVEKGVNTETLLSIVGEQIVGDVVQSISTLTDPPLSPVTVLLRNKFPTSRDGMTKWDVVRAREEVNGGPGYFGPVKKAEVDMSNNKPLVWTKVMLRAVDYEVGEIEPSQDSE</sequence>
<proteinExistence type="predicted"/>
<dbReference type="Proteomes" id="UP001596169">
    <property type="component" value="Unassembled WGS sequence"/>
</dbReference>
<accession>A0ABW1Q1E8</accession>
<comment type="caution">
    <text evidence="1">The sequence shown here is derived from an EMBL/GenBank/DDBJ whole genome shotgun (WGS) entry which is preliminary data.</text>
</comment>
<organism evidence="1 2">
    <name type="scientific">Citrobacter bitternis</name>
    <dbReference type="NCBI Taxonomy" id="1585982"/>
    <lineage>
        <taxon>Bacteria</taxon>
        <taxon>Pseudomonadati</taxon>
        <taxon>Pseudomonadota</taxon>
        <taxon>Gammaproteobacteria</taxon>
        <taxon>Enterobacterales</taxon>
        <taxon>Enterobacteriaceae</taxon>
        <taxon>Citrobacter</taxon>
    </lineage>
</organism>
<reference evidence="2" key="1">
    <citation type="journal article" date="2019" name="Int. J. Syst. Evol. Microbiol.">
        <title>The Global Catalogue of Microorganisms (GCM) 10K type strain sequencing project: providing services to taxonomists for standard genome sequencing and annotation.</title>
        <authorList>
            <consortium name="The Broad Institute Genomics Platform"/>
            <consortium name="The Broad Institute Genome Sequencing Center for Infectious Disease"/>
            <person name="Wu L."/>
            <person name="Ma J."/>
        </authorList>
    </citation>
    <scope>NUCLEOTIDE SEQUENCE [LARGE SCALE GENOMIC DNA]</scope>
    <source>
        <strain evidence="2">JCM30009</strain>
    </source>
</reference>
<dbReference type="RefSeq" id="WP_378108942.1">
    <property type="nucleotide sequence ID" value="NZ_JBHSRG010000005.1"/>
</dbReference>
<name>A0ABW1Q1E8_9ENTR</name>
<evidence type="ECO:0000313" key="1">
    <source>
        <dbReference type="EMBL" id="MFC6121728.1"/>
    </source>
</evidence>
<gene>
    <name evidence="1" type="ORF">ACFPZP_11780</name>
</gene>
<protein>
    <submittedName>
        <fullName evidence="1">Uncharacterized protein</fullName>
    </submittedName>
</protein>
<keyword evidence="2" id="KW-1185">Reference proteome</keyword>
<evidence type="ECO:0000313" key="2">
    <source>
        <dbReference type="Proteomes" id="UP001596169"/>
    </source>
</evidence>